<name>A0A0L6JG06_9FIRM</name>
<accession>A0A0L6JG06</accession>
<sequence length="220" mass="25148">MRGHITIDPETLSIIEKMINQNFNLNKITNVLKKDRNISLSNTTVGGIVKRNFQKVWDKELKLWVELRIDPKGFTSNSQIGIDDIFQFTSSPEKKDNNMLLIKSEPSSGHSKETQVNSNPKLEDLINTILQKTYRLEKGVEDIKKALSRIEVDNPKEKLINLNNDFVKIFASEKSKASVSINSELKEKTKKFIEEAYGIKDNDSLAINIALLLALYNRNR</sequence>
<proteinExistence type="predicted"/>
<protein>
    <submittedName>
        <fullName evidence="1">Uncharacterized protein</fullName>
    </submittedName>
</protein>
<organism evidence="1 2">
    <name type="scientific">Pseudobacteroides cellulosolvens ATCC 35603 = DSM 2933</name>
    <dbReference type="NCBI Taxonomy" id="398512"/>
    <lineage>
        <taxon>Bacteria</taxon>
        <taxon>Bacillati</taxon>
        <taxon>Bacillota</taxon>
        <taxon>Clostridia</taxon>
        <taxon>Eubacteriales</taxon>
        <taxon>Oscillospiraceae</taxon>
        <taxon>Pseudobacteroides</taxon>
    </lineage>
</organism>
<dbReference type="eggNOG" id="ENOG502ZW8C">
    <property type="taxonomic scope" value="Bacteria"/>
</dbReference>
<reference evidence="2" key="1">
    <citation type="submission" date="2015-07" db="EMBL/GenBank/DDBJ databases">
        <title>Near-Complete Genome Sequence of the Cellulolytic Bacterium Bacteroides (Pseudobacteroides) cellulosolvens ATCC 35603.</title>
        <authorList>
            <person name="Dassa B."/>
            <person name="Utturkar S.M."/>
            <person name="Klingeman D.M."/>
            <person name="Hurt R.A."/>
            <person name="Keller M."/>
            <person name="Xu J."/>
            <person name="Reddy Y.H.K."/>
            <person name="Borovok I."/>
            <person name="Grinberg I.R."/>
            <person name="Lamed R."/>
            <person name="Zhivin O."/>
            <person name="Bayer E.A."/>
            <person name="Brown S.D."/>
        </authorList>
    </citation>
    <scope>NUCLEOTIDE SEQUENCE [LARGE SCALE GENOMIC DNA]</scope>
    <source>
        <strain evidence="2">DSM 2933</strain>
    </source>
</reference>
<dbReference type="Proteomes" id="UP000036923">
    <property type="component" value="Unassembled WGS sequence"/>
</dbReference>
<dbReference type="EMBL" id="LGTC01000001">
    <property type="protein sequence ID" value="KNY24781.1"/>
    <property type="molecule type" value="Genomic_DNA"/>
</dbReference>
<comment type="caution">
    <text evidence="1">The sequence shown here is derived from an EMBL/GenBank/DDBJ whole genome shotgun (WGS) entry which is preliminary data.</text>
</comment>
<keyword evidence="2" id="KW-1185">Reference proteome</keyword>
<dbReference type="AlphaFoldDB" id="A0A0L6JG06"/>
<gene>
    <name evidence="1" type="ORF">Bccel_0038</name>
</gene>
<dbReference type="RefSeq" id="WP_036939318.1">
    <property type="nucleotide sequence ID" value="NZ_JQKC01000009.1"/>
</dbReference>
<evidence type="ECO:0000313" key="1">
    <source>
        <dbReference type="EMBL" id="KNY24781.1"/>
    </source>
</evidence>
<evidence type="ECO:0000313" key="2">
    <source>
        <dbReference type="Proteomes" id="UP000036923"/>
    </source>
</evidence>